<evidence type="ECO:0000313" key="2">
    <source>
        <dbReference type="Proteomes" id="UP000076503"/>
    </source>
</evidence>
<proteinExistence type="predicted"/>
<sequence length="156" mass="17009">MAAGLFLLSGVAMSYTAIKSTVVASKELSHAQEVIRYTSQVMTRSIKQTHQKPELENNKAALRVHQKALQLACDGSVPVADYSELYTLSNGYLTCDIGDGPVQLLRGVEVLSFDEDGILISIIVKPTDMPKQFENGIQIDIAANRLVLDKAVFTNP</sequence>
<accession>A0A167F5V5</accession>
<evidence type="ECO:0000313" key="1">
    <source>
        <dbReference type="EMBL" id="KZN51671.1"/>
    </source>
</evidence>
<organism evidence="1 2">
    <name type="scientific">Pseudoalteromonas luteoviolacea H33</name>
    <dbReference type="NCBI Taxonomy" id="1365251"/>
    <lineage>
        <taxon>Bacteria</taxon>
        <taxon>Pseudomonadati</taxon>
        <taxon>Pseudomonadota</taxon>
        <taxon>Gammaproteobacteria</taxon>
        <taxon>Alteromonadales</taxon>
        <taxon>Pseudoalteromonadaceae</taxon>
        <taxon>Pseudoalteromonas</taxon>
    </lineage>
</organism>
<dbReference type="AlphaFoldDB" id="A0A167F5V5"/>
<dbReference type="PATRIC" id="fig|1365251.3.peg.1736"/>
<gene>
    <name evidence="1" type="ORF">N476_12655</name>
</gene>
<name>A0A167F5V5_9GAMM</name>
<dbReference type="EMBL" id="AUXZ01000067">
    <property type="protein sequence ID" value="KZN51671.1"/>
    <property type="molecule type" value="Genomic_DNA"/>
</dbReference>
<protein>
    <submittedName>
        <fullName evidence="1">Uncharacterized protein</fullName>
    </submittedName>
</protein>
<reference evidence="1 2" key="1">
    <citation type="submission" date="2013-07" db="EMBL/GenBank/DDBJ databases">
        <title>Comparative Genomic and Metabolomic Analysis of Twelve Strains of Pseudoalteromonas luteoviolacea.</title>
        <authorList>
            <person name="Vynne N.G."/>
            <person name="Mansson M."/>
            <person name="Gram L."/>
        </authorList>
    </citation>
    <scope>NUCLEOTIDE SEQUENCE [LARGE SCALE GENOMIC DNA]</scope>
    <source>
        <strain evidence="1 2">H33</strain>
    </source>
</reference>
<dbReference type="Proteomes" id="UP000076503">
    <property type="component" value="Unassembled WGS sequence"/>
</dbReference>
<comment type="caution">
    <text evidence="1">The sequence shown here is derived from an EMBL/GenBank/DDBJ whole genome shotgun (WGS) entry which is preliminary data.</text>
</comment>